<accession>A0ABV8BWR3</accession>
<comment type="caution">
    <text evidence="2">The sequence shown here is derived from an EMBL/GenBank/DDBJ whole genome shotgun (WGS) entry which is preliminary data.</text>
</comment>
<protein>
    <recommendedName>
        <fullName evidence="4">DUF3558 domain-containing protein</fullName>
    </recommendedName>
</protein>
<dbReference type="RefSeq" id="WP_382375137.1">
    <property type="nucleotide sequence ID" value="NZ_JBHRZI010000016.1"/>
</dbReference>
<name>A0ABV8BWR3_9PSEU</name>
<dbReference type="EMBL" id="JBHRZI010000016">
    <property type="protein sequence ID" value="MFC3894044.1"/>
    <property type="molecule type" value="Genomic_DNA"/>
</dbReference>
<evidence type="ECO:0000256" key="1">
    <source>
        <dbReference type="SAM" id="MobiDB-lite"/>
    </source>
</evidence>
<feature type="region of interest" description="Disordered" evidence="1">
    <location>
        <begin position="58"/>
        <end position="78"/>
    </location>
</feature>
<gene>
    <name evidence="2" type="ORF">ACFOWZ_21420</name>
</gene>
<proteinExistence type="predicted"/>
<sequence>MTPAAVAVLDRINDIGKRTGRRRLIGVTRRRRGRCRDVRIPLLAAAAFLLAACTSTPDAAPTQTPTTPTTVEQPAGNGPNCANANSSVVGKALGLRLQGQQQTVEKSVTTCRYVGSGMPVEVRFTTNATAASFAKGKPENAKAIEGFQDEAYETAAGGSETTQHTVAARKGKTQIEVISPAGVEPSKKLIEDLLKRIQ</sequence>
<keyword evidence="3" id="KW-1185">Reference proteome</keyword>
<evidence type="ECO:0008006" key="4">
    <source>
        <dbReference type="Google" id="ProtNLM"/>
    </source>
</evidence>
<evidence type="ECO:0000313" key="3">
    <source>
        <dbReference type="Proteomes" id="UP001595690"/>
    </source>
</evidence>
<dbReference type="Proteomes" id="UP001595690">
    <property type="component" value="Unassembled WGS sequence"/>
</dbReference>
<evidence type="ECO:0000313" key="2">
    <source>
        <dbReference type="EMBL" id="MFC3894044.1"/>
    </source>
</evidence>
<organism evidence="2 3">
    <name type="scientific">Lentzea rhizosphaerae</name>
    <dbReference type="NCBI Taxonomy" id="2041025"/>
    <lineage>
        <taxon>Bacteria</taxon>
        <taxon>Bacillati</taxon>
        <taxon>Actinomycetota</taxon>
        <taxon>Actinomycetes</taxon>
        <taxon>Pseudonocardiales</taxon>
        <taxon>Pseudonocardiaceae</taxon>
        <taxon>Lentzea</taxon>
    </lineage>
</organism>
<reference evidence="3" key="1">
    <citation type="journal article" date="2019" name="Int. J. Syst. Evol. Microbiol.">
        <title>The Global Catalogue of Microorganisms (GCM) 10K type strain sequencing project: providing services to taxonomists for standard genome sequencing and annotation.</title>
        <authorList>
            <consortium name="The Broad Institute Genomics Platform"/>
            <consortium name="The Broad Institute Genome Sequencing Center for Infectious Disease"/>
            <person name="Wu L."/>
            <person name="Ma J."/>
        </authorList>
    </citation>
    <scope>NUCLEOTIDE SEQUENCE [LARGE SCALE GENOMIC DNA]</scope>
    <source>
        <strain evidence="3">CGMCC 4.7405</strain>
    </source>
</reference>